<dbReference type="PANTHER" id="PTHR43124">
    <property type="entry name" value="PURINE EFFLUX PUMP PBUE"/>
    <property type="match status" value="1"/>
</dbReference>
<feature type="transmembrane region" description="Helical" evidence="6">
    <location>
        <begin position="273"/>
        <end position="294"/>
    </location>
</feature>
<evidence type="ECO:0000256" key="5">
    <source>
        <dbReference type="ARBA" id="ARBA00023136"/>
    </source>
</evidence>
<evidence type="ECO:0000313" key="8">
    <source>
        <dbReference type="EMBL" id="ADN35992.1"/>
    </source>
</evidence>
<feature type="transmembrane region" description="Helical" evidence="6">
    <location>
        <begin position="250"/>
        <end position="267"/>
    </location>
</feature>
<feature type="transmembrane region" description="Helical" evidence="6">
    <location>
        <begin position="124"/>
        <end position="142"/>
    </location>
</feature>
<evidence type="ECO:0000256" key="4">
    <source>
        <dbReference type="ARBA" id="ARBA00022989"/>
    </source>
</evidence>
<keyword evidence="5 6" id="KW-0472">Membrane</keyword>
<keyword evidence="2" id="KW-1003">Cell membrane</keyword>
<dbReference type="HOGENOM" id="CLU_061499_0_0_2"/>
<dbReference type="Proteomes" id="UP000006565">
    <property type="component" value="Chromosome"/>
</dbReference>
<dbReference type="Gene3D" id="1.20.1250.20">
    <property type="entry name" value="MFS general substrate transporter like domains"/>
    <property type="match status" value="1"/>
</dbReference>
<feature type="transmembrane region" description="Helical" evidence="6">
    <location>
        <begin position="334"/>
        <end position="354"/>
    </location>
</feature>
<name>E1RDN9_METP4</name>
<evidence type="ECO:0000256" key="6">
    <source>
        <dbReference type="SAM" id="Phobius"/>
    </source>
</evidence>
<evidence type="ECO:0000256" key="2">
    <source>
        <dbReference type="ARBA" id="ARBA00022475"/>
    </source>
</evidence>
<organism evidence="8 9">
    <name type="scientific">Methanolacinia petrolearia (strain DSM 11571 / OCM 486 / SEBR 4847)</name>
    <name type="common">Methanoplanus petrolearius</name>
    <dbReference type="NCBI Taxonomy" id="679926"/>
    <lineage>
        <taxon>Archaea</taxon>
        <taxon>Methanobacteriati</taxon>
        <taxon>Methanobacteriota</taxon>
        <taxon>Stenosarchaea group</taxon>
        <taxon>Methanomicrobia</taxon>
        <taxon>Methanomicrobiales</taxon>
        <taxon>Methanomicrobiaceae</taxon>
        <taxon>Methanolacinia</taxon>
    </lineage>
</organism>
<evidence type="ECO:0000256" key="1">
    <source>
        <dbReference type="ARBA" id="ARBA00004651"/>
    </source>
</evidence>
<feature type="transmembrane region" description="Helical" evidence="6">
    <location>
        <begin position="65"/>
        <end position="85"/>
    </location>
</feature>
<keyword evidence="9" id="KW-1185">Reference proteome</keyword>
<dbReference type="InterPro" id="IPR036259">
    <property type="entry name" value="MFS_trans_sf"/>
</dbReference>
<feature type="transmembrane region" description="Helical" evidence="6">
    <location>
        <begin position="154"/>
        <end position="171"/>
    </location>
</feature>
<reference evidence="8 9" key="1">
    <citation type="journal article" date="2010" name="Stand. Genomic Sci.">
        <title>Complete genome sequence of Methanoplanus petrolearius type strain (SEBR 4847).</title>
        <authorList>
            <person name="Brambilla E."/>
            <person name="Djao O.D."/>
            <person name="Daligault H."/>
            <person name="Lapidus A."/>
            <person name="Lucas S."/>
            <person name="Hammon N."/>
            <person name="Nolan M."/>
            <person name="Tice H."/>
            <person name="Cheng J.F."/>
            <person name="Han C."/>
            <person name="Tapia R."/>
            <person name="Goodwin L."/>
            <person name="Pitluck S."/>
            <person name="Liolios K."/>
            <person name="Ivanova N."/>
            <person name="Mavromatis K."/>
            <person name="Mikhailova N."/>
            <person name="Pati A."/>
            <person name="Chen A."/>
            <person name="Palaniappan K."/>
            <person name="Land M."/>
            <person name="Hauser L."/>
            <person name="Chang Y.J."/>
            <person name="Jeffries C.D."/>
            <person name="Rohde M."/>
            <person name="Spring S."/>
            <person name="Sikorski J."/>
            <person name="Goker M."/>
            <person name="Woyke T."/>
            <person name="Bristow J."/>
            <person name="Eisen J.A."/>
            <person name="Markowitz V."/>
            <person name="Hugenholtz P."/>
            <person name="Kyrpides N.C."/>
            <person name="Klenk H.P."/>
        </authorList>
    </citation>
    <scope>NUCLEOTIDE SEQUENCE [LARGE SCALE GENOMIC DNA]</scope>
    <source>
        <strain evidence="9">DSM 11571 / OCM 486 / SEBR 4847</strain>
    </source>
</reference>
<dbReference type="GO" id="GO:0005886">
    <property type="term" value="C:plasma membrane"/>
    <property type="evidence" value="ECO:0007669"/>
    <property type="project" value="UniProtKB-SubCell"/>
</dbReference>
<gene>
    <name evidence="8" type="ordered locus">Mpet_1231</name>
</gene>
<evidence type="ECO:0000256" key="3">
    <source>
        <dbReference type="ARBA" id="ARBA00022692"/>
    </source>
</evidence>
<protein>
    <submittedName>
        <fullName evidence="8">Major facilitator superfamily MFS_1</fullName>
    </submittedName>
</protein>
<accession>E1RDN9</accession>
<dbReference type="STRING" id="679926.Mpet_1231"/>
<dbReference type="KEGG" id="mpi:Mpet_1231"/>
<comment type="subcellular location">
    <subcellularLocation>
        <location evidence="1">Cell membrane</location>
        <topology evidence="1">Multi-pass membrane protein</topology>
    </subcellularLocation>
</comment>
<evidence type="ECO:0000313" key="9">
    <source>
        <dbReference type="Proteomes" id="UP000006565"/>
    </source>
</evidence>
<dbReference type="InterPro" id="IPR050189">
    <property type="entry name" value="MFS_Efflux_Transporters"/>
</dbReference>
<dbReference type="eggNOG" id="arCOG00130">
    <property type="taxonomic scope" value="Archaea"/>
</dbReference>
<keyword evidence="4 6" id="KW-1133">Transmembrane helix</keyword>
<feature type="transmembrane region" description="Helical" evidence="6">
    <location>
        <begin position="91"/>
        <end position="112"/>
    </location>
</feature>
<dbReference type="EMBL" id="CP002117">
    <property type="protein sequence ID" value="ADN35992.1"/>
    <property type="molecule type" value="Genomic_DNA"/>
</dbReference>
<dbReference type="RefSeq" id="WP_013329170.1">
    <property type="nucleotide sequence ID" value="NC_014507.1"/>
</dbReference>
<feature type="transmembrane region" description="Helical" evidence="6">
    <location>
        <begin position="40"/>
        <end position="58"/>
    </location>
</feature>
<keyword evidence="3 6" id="KW-0812">Transmembrane</keyword>
<dbReference type="GeneID" id="9743697"/>
<feature type="transmembrane region" description="Helical" evidence="6">
    <location>
        <begin position="218"/>
        <end position="238"/>
    </location>
</feature>
<dbReference type="InterPro" id="IPR011701">
    <property type="entry name" value="MFS"/>
</dbReference>
<feature type="domain" description="Major facilitator superfamily (MFS) profile" evidence="7">
    <location>
        <begin position="1"/>
        <end position="363"/>
    </location>
</feature>
<dbReference type="PANTHER" id="PTHR43124:SF9">
    <property type="entry name" value="SUGAR TRANSPORT FAMILY PROTEIN"/>
    <property type="match status" value="1"/>
</dbReference>
<dbReference type="SUPFAM" id="SSF103473">
    <property type="entry name" value="MFS general substrate transporter"/>
    <property type="match status" value="1"/>
</dbReference>
<dbReference type="Pfam" id="PF07690">
    <property type="entry name" value="MFS_1"/>
    <property type="match status" value="1"/>
</dbReference>
<dbReference type="InterPro" id="IPR020846">
    <property type="entry name" value="MFS_dom"/>
</dbReference>
<feature type="transmembrane region" description="Helical" evidence="6">
    <location>
        <begin position="7"/>
        <end position="28"/>
    </location>
</feature>
<dbReference type="PROSITE" id="PS50850">
    <property type="entry name" value="MFS"/>
    <property type="match status" value="1"/>
</dbReference>
<proteinExistence type="predicted"/>
<dbReference type="AlphaFoldDB" id="E1RDN9"/>
<dbReference type="OrthoDB" id="117970at2157"/>
<feature type="transmembrane region" description="Helical" evidence="6">
    <location>
        <begin position="192"/>
        <end position="212"/>
    </location>
</feature>
<sequence precursor="true">MKERLSIILGVFVVMALSNAVVPVLPFFAKELPAVQGAIYSAYFLGAFLTVYPAGLLSDKIGKVLLIRAGLILTVISGAAIVLFHGAYEVILFRVIEGVGAGMFISAALSWVNEQEDHKQLSGYFFGFLNLGLVLGLIVTGLLEEPFGERSGMLFFTLALVIPLLLNISAREIVLVVKAEAETLRIISDYRWLYLSTVILVGSTGVLTSLYPEFTDESPVMLSIIIGIMNVSTIISSFAASRATFRPVPVIRTGALLMAVSVALAYFAPEAGILPVIIVFILVGLIAGFILVGQTDFLAGTGYRQGVVVGLFNTASYGGMTFLPYVSGLLSQDLNYFTGFIFTAVLSLVVFFTIGRCECRNRS</sequence>
<dbReference type="GO" id="GO:0022857">
    <property type="term" value="F:transmembrane transporter activity"/>
    <property type="evidence" value="ECO:0007669"/>
    <property type="project" value="InterPro"/>
</dbReference>
<evidence type="ECO:0000259" key="7">
    <source>
        <dbReference type="PROSITE" id="PS50850"/>
    </source>
</evidence>
<feature type="transmembrane region" description="Helical" evidence="6">
    <location>
        <begin position="306"/>
        <end position="328"/>
    </location>
</feature>